<feature type="transmembrane region" description="Helical" evidence="1">
    <location>
        <begin position="16"/>
        <end position="36"/>
    </location>
</feature>
<gene>
    <name evidence="2" type="ordered locus">HCW_02375</name>
</gene>
<evidence type="ECO:0000256" key="1">
    <source>
        <dbReference type="SAM" id="Phobius"/>
    </source>
</evidence>
<dbReference type="HOGENOM" id="CLU_203146_0_0_7"/>
<evidence type="ECO:0000313" key="3">
    <source>
        <dbReference type="Proteomes" id="UP000005010"/>
    </source>
</evidence>
<reference evidence="3" key="1">
    <citation type="submission" date="2012-04" db="EMBL/GenBank/DDBJ databases">
        <title>Complete genome sequence of Helicobacter cetorum strain MIT 00-7128.</title>
        <authorList>
            <person name="Kersulyte D."/>
            <person name="Berg D.E."/>
        </authorList>
    </citation>
    <scope>NUCLEOTIDE SEQUENCE [LARGE SCALE GENOMIC DNA]</scope>
    <source>
        <strain evidence="3">MIT 00-7128</strain>
    </source>
</reference>
<dbReference type="EMBL" id="CP003479">
    <property type="protein sequence ID" value="AFI03756.1"/>
    <property type="molecule type" value="Genomic_DNA"/>
</dbReference>
<protein>
    <submittedName>
        <fullName evidence="2">Uncharacterized protein</fullName>
    </submittedName>
</protein>
<proteinExistence type="predicted"/>
<sequence length="61" mass="7063">MQENESLQIAKRAIKIVFFWGLLVLLLMMINIYILINQVNATAEIGKKVKQLEKATQNYEP</sequence>
<keyword evidence="1" id="KW-1133">Transmembrane helix</keyword>
<name>I0ELD7_HELC0</name>
<dbReference type="PATRIC" id="fig|182217.3.peg.493"/>
<dbReference type="KEGG" id="hce:HCW_02375"/>
<dbReference type="Pfam" id="PF17402">
    <property type="entry name" value="DUF5408"/>
    <property type="match status" value="1"/>
</dbReference>
<accession>I0ELD7</accession>
<dbReference type="RefSeq" id="WP_014660628.1">
    <property type="nucleotide sequence ID" value="NC_017737.1"/>
</dbReference>
<dbReference type="AlphaFoldDB" id="I0ELD7"/>
<keyword evidence="1" id="KW-0812">Transmembrane</keyword>
<keyword evidence="3" id="KW-1185">Reference proteome</keyword>
<dbReference type="InterPro" id="IPR035366">
    <property type="entry name" value="DUF5408"/>
</dbReference>
<keyword evidence="1" id="KW-0472">Membrane</keyword>
<evidence type="ECO:0000313" key="2">
    <source>
        <dbReference type="EMBL" id="AFI03756.1"/>
    </source>
</evidence>
<organism evidence="2 3">
    <name type="scientific">Helicobacter cetorum (strain ATCC BAA-429 / MIT 00-7128)</name>
    <dbReference type="NCBI Taxonomy" id="182217"/>
    <lineage>
        <taxon>Bacteria</taxon>
        <taxon>Pseudomonadati</taxon>
        <taxon>Campylobacterota</taxon>
        <taxon>Epsilonproteobacteria</taxon>
        <taxon>Campylobacterales</taxon>
        <taxon>Helicobacteraceae</taxon>
        <taxon>Helicobacter</taxon>
    </lineage>
</organism>
<dbReference type="STRING" id="182217.HCW_02375"/>
<dbReference type="Proteomes" id="UP000005010">
    <property type="component" value="Chromosome"/>
</dbReference>